<proteinExistence type="predicted"/>
<name>A0ABW0QFB1_9BURK</name>
<organism evidence="1 2">
    <name type="scientific">Polaromonas jejuensis</name>
    <dbReference type="NCBI Taxonomy" id="457502"/>
    <lineage>
        <taxon>Bacteria</taxon>
        <taxon>Pseudomonadati</taxon>
        <taxon>Pseudomonadota</taxon>
        <taxon>Betaproteobacteria</taxon>
        <taxon>Burkholderiales</taxon>
        <taxon>Comamonadaceae</taxon>
        <taxon>Polaromonas</taxon>
    </lineage>
</organism>
<dbReference type="Proteomes" id="UP001596084">
    <property type="component" value="Unassembled WGS sequence"/>
</dbReference>
<sequence>MSQHADRVAELPHISMPQASDFELAMENAAMIAAPPPPIAL</sequence>
<dbReference type="EMBL" id="JBHSMX010000059">
    <property type="protein sequence ID" value="MFC5522832.1"/>
    <property type="molecule type" value="Genomic_DNA"/>
</dbReference>
<protein>
    <submittedName>
        <fullName evidence="1">Uncharacterized protein</fullName>
    </submittedName>
</protein>
<evidence type="ECO:0000313" key="1">
    <source>
        <dbReference type="EMBL" id="MFC5522832.1"/>
    </source>
</evidence>
<comment type="caution">
    <text evidence="1">The sequence shown here is derived from an EMBL/GenBank/DDBJ whole genome shotgun (WGS) entry which is preliminary data.</text>
</comment>
<accession>A0ABW0QFB1</accession>
<keyword evidence="2" id="KW-1185">Reference proteome</keyword>
<gene>
    <name evidence="1" type="ORF">ACFPP7_18240</name>
</gene>
<reference evidence="2" key="1">
    <citation type="journal article" date="2019" name="Int. J. Syst. Evol. Microbiol.">
        <title>The Global Catalogue of Microorganisms (GCM) 10K type strain sequencing project: providing services to taxonomists for standard genome sequencing and annotation.</title>
        <authorList>
            <consortium name="The Broad Institute Genomics Platform"/>
            <consortium name="The Broad Institute Genome Sequencing Center for Infectious Disease"/>
            <person name="Wu L."/>
            <person name="Ma J."/>
        </authorList>
    </citation>
    <scope>NUCLEOTIDE SEQUENCE [LARGE SCALE GENOMIC DNA]</scope>
    <source>
        <strain evidence="2">CGMCC 4.7277</strain>
    </source>
</reference>
<evidence type="ECO:0000313" key="2">
    <source>
        <dbReference type="Proteomes" id="UP001596084"/>
    </source>
</evidence>
<dbReference type="RefSeq" id="WP_281178634.1">
    <property type="nucleotide sequence ID" value="NZ_JBHSMX010000059.1"/>
</dbReference>